<proteinExistence type="inferred from homology"/>
<keyword evidence="2 9" id="KW-0698">rRNA processing</keyword>
<evidence type="ECO:0000256" key="4">
    <source>
        <dbReference type="ARBA" id="ARBA00022679"/>
    </source>
</evidence>
<dbReference type="Gene3D" id="2.40.50.1070">
    <property type="match status" value="1"/>
</dbReference>
<dbReference type="PANTHER" id="PTHR11061">
    <property type="entry name" value="RNA M5U METHYLTRANSFERASE"/>
    <property type="match status" value="1"/>
</dbReference>
<dbReference type="Pfam" id="PF05958">
    <property type="entry name" value="tRNA_U5-meth_tr"/>
    <property type="match status" value="1"/>
</dbReference>
<sequence>MTDAVELDIQSLDGRARGVALREGKRFFIEGALPGERVRAAIERDEPNYAVGGVRTVLRASSQRVAPRCPHFGVCGGCVLQHADAAAQIAFKQRELEEALRRGGLTPACMLPPLHGPDWAYRHRARLALRFIPARGGVLLGFHERKSSFVADIRVCHVLPAAVSDLLEPLHGLVAGLSIPHRIPQIEVAAGDDGAVVLVLRHLLPLGDDDLDQLRLFAARHGVAWWLQPGGPETAAPLDAAMGGGDGAMRDELVYGLPRFGLAMRFRPTDFIQSNLAANRALVSRALDLLEAGPDDRVLDLFCGLGNFTLPLATEAKEVLGVEGSAGLLERARRAAADNGLLARTRFACVDLFKVDAGWLRAQGRFDLMLLDPPREGARAVAEALAALAPAERPRRIVYVSCNPSTLARDAAIMAHRGGYRLKACGVVNMFPHTAHVESVSVLE</sequence>
<dbReference type="Proteomes" id="UP000246145">
    <property type="component" value="Unassembled WGS sequence"/>
</dbReference>
<feature type="binding site" evidence="9 10">
    <location>
        <position position="273"/>
    </location>
    <ligand>
        <name>S-adenosyl-L-methionine</name>
        <dbReference type="ChEBI" id="CHEBI:59789"/>
    </ligand>
</feature>
<dbReference type="InterPro" id="IPR010280">
    <property type="entry name" value="U5_MeTrfase_fam"/>
</dbReference>
<evidence type="ECO:0000256" key="8">
    <source>
        <dbReference type="ARBA" id="ARBA00023014"/>
    </source>
</evidence>
<dbReference type="GO" id="GO:0051539">
    <property type="term" value="F:4 iron, 4 sulfur cluster binding"/>
    <property type="evidence" value="ECO:0007669"/>
    <property type="project" value="UniProtKB-KW"/>
</dbReference>
<keyword evidence="5 9" id="KW-0949">S-adenosyl-L-methionine</keyword>
<feature type="binding site" evidence="9 10">
    <location>
        <position position="323"/>
    </location>
    <ligand>
        <name>S-adenosyl-L-methionine</name>
        <dbReference type="ChEBI" id="CHEBI:59789"/>
    </ligand>
</feature>
<dbReference type="OrthoDB" id="9804590at2"/>
<dbReference type="Gene3D" id="3.40.50.150">
    <property type="entry name" value="Vaccinia Virus protein VP39"/>
    <property type="match status" value="1"/>
</dbReference>
<dbReference type="STRING" id="1231391.GCA_000308195_02215"/>
<protein>
    <recommendedName>
        <fullName evidence="9">23S rRNA (uracil(1939)-C(5))-methyltransferase RlmD</fullName>
        <ecNumber evidence="9">2.1.1.190</ecNumber>
    </recommendedName>
    <alternativeName>
        <fullName evidence="9">23S rRNA(m5U1939)-methyltransferase</fullName>
    </alternativeName>
</protein>
<dbReference type="PROSITE" id="PS51687">
    <property type="entry name" value="SAM_MT_RNA_M5U"/>
    <property type="match status" value="1"/>
</dbReference>
<dbReference type="PROSITE" id="PS01231">
    <property type="entry name" value="TRMA_2"/>
    <property type="match status" value="1"/>
</dbReference>
<keyword evidence="7 9" id="KW-0408">Iron</keyword>
<dbReference type="GO" id="GO:0070041">
    <property type="term" value="F:rRNA (uridine-C5-)-methyltransferase activity"/>
    <property type="evidence" value="ECO:0007669"/>
    <property type="project" value="UniProtKB-UniRule"/>
</dbReference>
<keyword evidence="1 9" id="KW-0004">4Fe-4S</keyword>
<feature type="binding site" evidence="9">
    <location>
        <position position="156"/>
    </location>
    <ligand>
        <name>[4Fe-4S] cluster</name>
        <dbReference type="ChEBI" id="CHEBI:49883"/>
    </ligand>
</feature>
<name>A0A2U1CJ77_9BURK</name>
<dbReference type="InterPro" id="IPR029063">
    <property type="entry name" value="SAM-dependent_MTases_sf"/>
</dbReference>
<dbReference type="NCBIfam" id="NF009639">
    <property type="entry name" value="PRK13168.1"/>
    <property type="match status" value="1"/>
</dbReference>
<dbReference type="InterPro" id="IPR002792">
    <property type="entry name" value="TRAM_dom"/>
</dbReference>
<dbReference type="GO" id="GO:0003723">
    <property type="term" value="F:RNA binding"/>
    <property type="evidence" value="ECO:0007669"/>
    <property type="project" value="InterPro"/>
</dbReference>
<evidence type="ECO:0000256" key="6">
    <source>
        <dbReference type="ARBA" id="ARBA00022723"/>
    </source>
</evidence>
<evidence type="ECO:0000256" key="11">
    <source>
        <dbReference type="PROSITE-ProRule" id="PRU10015"/>
    </source>
</evidence>
<dbReference type="SUPFAM" id="SSF53335">
    <property type="entry name" value="S-adenosyl-L-methionine-dependent methyltransferases"/>
    <property type="match status" value="1"/>
</dbReference>
<feature type="domain" description="TRAM" evidence="12">
    <location>
        <begin position="1"/>
        <end position="56"/>
    </location>
</feature>
<feature type="binding site" evidence="9">
    <location>
        <position position="307"/>
    </location>
    <ligand>
        <name>S-adenosyl-L-methionine</name>
        <dbReference type="ChEBI" id="CHEBI:59789"/>
    </ligand>
</feature>
<dbReference type="PANTHER" id="PTHR11061:SF49">
    <property type="entry name" value="23S RRNA (URACIL(1939)-C(5))-METHYLTRANSFERASE RLMD"/>
    <property type="match status" value="1"/>
</dbReference>
<keyword evidence="4 9" id="KW-0808">Transferase</keyword>
<dbReference type="HAMAP" id="MF_01010">
    <property type="entry name" value="23SrRNA_methyltr_RlmD"/>
    <property type="match status" value="1"/>
</dbReference>
<accession>A0A2U1CJ77</accession>
<evidence type="ECO:0000256" key="1">
    <source>
        <dbReference type="ARBA" id="ARBA00022485"/>
    </source>
</evidence>
<keyword evidence="14" id="KW-1185">Reference proteome</keyword>
<dbReference type="NCBIfam" id="TIGR00479">
    <property type="entry name" value="rumA"/>
    <property type="match status" value="1"/>
</dbReference>
<evidence type="ECO:0000256" key="2">
    <source>
        <dbReference type="ARBA" id="ARBA00022552"/>
    </source>
</evidence>
<evidence type="ECO:0000259" key="12">
    <source>
        <dbReference type="PROSITE" id="PS50926"/>
    </source>
</evidence>
<feature type="binding site" evidence="9">
    <location>
        <position position="351"/>
    </location>
    <ligand>
        <name>S-adenosyl-L-methionine</name>
        <dbReference type="ChEBI" id="CHEBI:59789"/>
    </ligand>
</feature>
<dbReference type="PROSITE" id="PS01230">
    <property type="entry name" value="TRMA_1"/>
    <property type="match status" value="1"/>
</dbReference>
<dbReference type="EC" id="2.1.1.190" evidence="9"/>
<gene>
    <name evidence="9" type="primary">rlmD</name>
    <name evidence="13" type="ORF">C7440_3212</name>
</gene>
<feature type="binding site" evidence="9">
    <location>
        <position position="69"/>
    </location>
    <ligand>
        <name>[4Fe-4S] cluster</name>
        <dbReference type="ChEBI" id="CHEBI:49883"/>
    </ligand>
</feature>
<feature type="binding site" evidence="9 10">
    <location>
        <position position="302"/>
    </location>
    <ligand>
        <name>S-adenosyl-L-methionine</name>
        <dbReference type="ChEBI" id="CHEBI:59789"/>
    </ligand>
</feature>
<keyword evidence="6 9" id="KW-0479">Metal-binding</keyword>
<keyword evidence="3 9" id="KW-0489">Methyltransferase</keyword>
<organism evidence="13 14">
    <name type="scientific">Pusillimonas noertemannii</name>
    <dbReference type="NCBI Taxonomy" id="305977"/>
    <lineage>
        <taxon>Bacteria</taxon>
        <taxon>Pseudomonadati</taxon>
        <taxon>Pseudomonadota</taxon>
        <taxon>Betaproteobacteria</taxon>
        <taxon>Burkholderiales</taxon>
        <taxon>Alcaligenaceae</taxon>
        <taxon>Pusillimonas</taxon>
    </lineage>
</organism>
<reference evidence="13 14" key="1">
    <citation type="submission" date="2018-04" db="EMBL/GenBank/DDBJ databases">
        <title>Genomic Encyclopedia of Type Strains, Phase IV (KMG-IV): sequencing the most valuable type-strain genomes for metagenomic binning, comparative biology and taxonomic classification.</title>
        <authorList>
            <person name="Goeker M."/>
        </authorList>
    </citation>
    <scope>NUCLEOTIDE SEQUENCE [LARGE SCALE GENOMIC DNA]</scope>
    <source>
        <strain evidence="13 14">DSM 10065</strain>
    </source>
</reference>
<evidence type="ECO:0000256" key="7">
    <source>
        <dbReference type="ARBA" id="ARBA00023004"/>
    </source>
</evidence>
<dbReference type="CDD" id="cd02440">
    <property type="entry name" value="AdoMet_MTases"/>
    <property type="match status" value="1"/>
</dbReference>
<evidence type="ECO:0000313" key="14">
    <source>
        <dbReference type="Proteomes" id="UP000246145"/>
    </source>
</evidence>
<dbReference type="GO" id="GO:0070475">
    <property type="term" value="P:rRNA base methylation"/>
    <property type="evidence" value="ECO:0007669"/>
    <property type="project" value="TreeGrafter"/>
</dbReference>
<evidence type="ECO:0000313" key="13">
    <source>
        <dbReference type="EMBL" id="PVY61045.1"/>
    </source>
</evidence>
<dbReference type="RefSeq" id="WP_116519224.1">
    <property type="nucleotide sequence ID" value="NZ_JACCEX010000005.1"/>
</dbReference>
<feature type="active site" description="Nucleophile" evidence="9 10">
    <location>
        <position position="402"/>
    </location>
</feature>
<evidence type="ECO:0000256" key="5">
    <source>
        <dbReference type="ARBA" id="ARBA00022691"/>
    </source>
</evidence>
<dbReference type="InterPro" id="IPR001566">
    <property type="entry name" value="23S_rRNA_MeTrfase_RlmD"/>
</dbReference>
<comment type="caution">
    <text evidence="13">The sequence shown here is derived from an EMBL/GenBank/DDBJ whole genome shotgun (WGS) entry which is preliminary data.</text>
</comment>
<evidence type="ECO:0000256" key="3">
    <source>
        <dbReference type="ARBA" id="ARBA00022603"/>
    </source>
</evidence>
<evidence type="ECO:0000256" key="10">
    <source>
        <dbReference type="PROSITE-ProRule" id="PRU01024"/>
    </source>
</evidence>
<feature type="binding site" evidence="9">
    <location>
        <position position="78"/>
    </location>
    <ligand>
        <name>[4Fe-4S] cluster</name>
        <dbReference type="ChEBI" id="CHEBI:49883"/>
    </ligand>
</feature>
<feature type="active site" evidence="11">
    <location>
        <position position="402"/>
    </location>
</feature>
<dbReference type="InterPro" id="IPR030391">
    <property type="entry name" value="MeTrfase_TrmA_CS"/>
</dbReference>
<feature type="binding site" evidence="9">
    <location>
        <position position="75"/>
    </location>
    <ligand>
        <name>[4Fe-4S] cluster</name>
        <dbReference type="ChEBI" id="CHEBI:49883"/>
    </ligand>
</feature>
<comment type="catalytic activity">
    <reaction evidence="9">
        <text>uridine(1939) in 23S rRNA + S-adenosyl-L-methionine = 5-methyluridine(1939) in 23S rRNA + S-adenosyl-L-homocysteine + H(+)</text>
        <dbReference type="Rhea" id="RHEA:42908"/>
        <dbReference type="Rhea" id="RHEA-COMP:10278"/>
        <dbReference type="Rhea" id="RHEA-COMP:10279"/>
        <dbReference type="ChEBI" id="CHEBI:15378"/>
        <dbReference type="ChEBI" id="CHEBI:57856"/>
        <dbReference type="ChEBI" id="CHEBI:59789"/>
        <dbReference type="ChEBI" id="CHEBI:65315"/>
        <dbReference type="ChEBI" id="CHEBI:74447"/>
        <dbReference type="EC" id="2.1.1.190"/>
    </reaction>
</comment>
<dbReference type="InterPro" id="IPR012340">
    <property type="entry name" value="NA-bd_OB-fold"/>
</dbReference>
<evidence type="ECO:0000256" key="9">
    <source>
        <dbReference type="HAMAP-Rule" id="MF_01010"/>
    </source>
</evidence>
<feature type="binding site" evidence="9 10">
    <location>
        <position position="372"/>
    </location>
    <ligand>
        <name>S-adenosyl-L-methionine</name>
        <dbReference type="ChEBI" id="CHEBI:59789"/>
    </ligand>
</feature>
<dbReference type="GO" id="GO:0005506">
    <property type="term" value="F:iron ion binding"/>
    <property type="evidence" value="ECO:0007669"/>
    <property type="project" value="UniProtKB-UniRule"/>
</dbReference>
<dbReference type="AlphaFoldDB" id="A0A2U1CJ77"/>
<dbReference type="InterPro" id="IPR030390">
    <property type="entry name" value="MeTrfase_TrmA_AS"/>
</dbReference>
<dbReference type="EMBL" id="QEKO01000005">
    <property type="protein sequence ID" value="PVY61045.1"/>
    <property type="molecule type" value="Genomic_DNA"/>
</dbReference>
<keyword evidence="8 9" id="KW-0411">Iron-sulfur</keyword>
<dbReference type="Gene3D" id="2.40.50.140">
    <property type="entry name" value="Nucleic acid-binding proteins"/>
    <property type="match status" value="1"/>
</dbReference>
<dbReference type="SUPFAM" id="SSF50249">
    <property type="entry name" value="Nucleic acid-binding proteins"/>
    <property type="match status" value="1"/>
</dbReference>
<comment type="function">
    <text evidence="9">Catalyzes the formation of 5-methyl-uridine at position 1939 (m5U1939) in 23S rRNA.</text>
</comment>
<dbReference type="PROSITE" id="PS50926">
    <property type="entry name" value="TRAM"/>
    <property type="match status" value="1"/>
</dbReference>
<comment type="similarity">
    <text evidence="9">Belongs to the class I-like SAM-binding methyltransferase superfamily. RNA M5U methyltransferase family. RlmD subfamily.</text>
</comment>